<dbReference type="EMBL" id="MRCC01000011">
    <property type="protein sequence ID" value="OKH25041.1"/>
    <property type="molecule type" value="Genomic_DNA"/>
</dbReference>
<proteinExistence type="predicted"/>
<evidence type="ECO:0008006" key="3">
    <source>
        <dbReference type="Google" id="ProtNLM"/>
    </source>
</evidence>
<organism evidence="1 2">
    <name type="scientific">Chroogloeocystis siderophila 5.2 s.c.1</name>
    <dbReference type="NCBI Taxonomy" id="247279"/>
    <lineage>
        <taxon>Bacteria</taxon>
        <taxon>Bacillati</taxon>
        <taxon>Cyanobacteriota</taxon>
        <taxon>Cyanophyceae</taxon>
        <taxon>Oscillatoriophycideae</taxon>
        <taxon>Chroococcales</taxon>
        <taxon>Chroococcaceae</taxon>
        <taxon>Chroogloeocystis</taxon>
    </lineage>
</organism>
<keyword evidence="2" id="KW-1185">Reference proteome</keyword>
<evidence type="ECO:0000313" key="2">
    <source>
        <dbReference type="Proteomes" id="UP000185984"/>
    </source>
</evidence>
<dbReference type="STRING" id="247279.NIES1031_14425"/>
<dbReference type="RefSeq" id="WP_073550233.1">
    <property type="nucleotide sequence ID" value="NZ_CAWMVK010000003.1"/>
</dbReference>
<dbReference type="OrthoDB" id="122087at2"/>
<accession>A0A1U7HNA4</accession>
<comment type="caution">
    <text evidence="1">The sequence shown here is derived from an EMBL/GenBank/DDBJ whole genome shotgun (WGS) entry which is preliminary data.</text>
</comment>
<reference evidence="1 2" key="1">
    <citation type="submission" date="2016-11" db="EMBL/GenBank/DDBJ databases">
        <title>Draft Genome Sequences of Nine Cyanobacterial Strains from Diverse Habitats.</title>
        <authorList>
            <person name="Zhu T."/>
            <person name="Hou S."/>
            <person name="Lu X."/>
            <person name="Hess W.R."/>
        </authorList>
    </citation>
    <scope>NUCLEOTIDE SEQUENCE [LARGE SCALE GENOMIC DNA]</scope>
    <source>
        <strain evidence="1 2">5.2 s.c.1</strain>
    </source>
</reference>
<protein>
    <recommendedName>
        <fullName evidence="3">Prevent-host-death protein</fullName>
    </recommendedName>
</protein>
<dbReference type="AlphaFoldDB" id="A0A1U7HNA4"/>
<gene>
    <name evidence="1" type="ORF">NIES1031_14425</name>
</gene>
<name>A0A1U7HNA4_9CHRO</name>
<dbReference type="Proteomes" id="UP000185984">
    <property type="component" value="Unassembled WGS sequence"/>
</dbReference>
<evidence type="ECO:0000313" key="1">
    <source>
        <dbReference type="EMBL" id="OKH25041.1"/>
    </source>
</evidence>
<sequence>MKSVGIREFRDKASQYLASKEAIAIKRHGKITGFYIPVSESDEKEIQAALMRLSQTIETALAQSGWDEEKLSQALDLSQPE</sequence>